<feature type="transmembrane region" description="Helical" evidence="1">
    <location>
        <begin position="103"/>
        <end position="126"/>
    </location>
</feature>
<organism evidence="2 3">
    <name type="scientific">Thraustotheca clavata</name>
    <dbReference type="NCBI Taxonomy" id="74557"/>
    <lineage>
        <taxon>Eukaryota</taxon>
        <taxon>Sar</taxon>
        <taxon>Stramenopiles</taxon>
        <taxon>Oomycota</taxon>
        <taxon>Saprolegniomycetes</taxon>
        <taxon>Saprolegniales</taxon>
        <taxon>Achlyaceae</taxon>
        <taxon>Thraustotheca</taxon>
    </lineage>
</organism>
<keyword evidence="1" id="KW-0812">Transmembrane</keyword>
<feature type="transmembrane region" description="Helical" evidence="1">
    <location>
        <begin position="7"/>
        <end position="23"/>
    </location>
</feature>
<keyword evidence="1" id="KW-0472">Membrane</keyword>
<comment type="caution">
    <text evidence="2">The sequence shown here is derived from an EMBL/GenBank/DDBJ whole genome shotgun (WGS) entry which is preliminary data.</text>
</comment>
<name>A0A1V9ZBU3_9STRA</name>
<protein>
    <recommendedName>
        <fullName evidence="4">Transmembrane protein</fullName>
    </recommendedName>
</protein>
<accession>A0A1V9ZBU3</accession>
<reference evidence="2 3" key="1">
    <citation type="journal article" date="2014" name="Genome Biol. Evol.">
        <title>The secreted proteins of Achlya hypogyna and Thraustotheca clavata identify the ancestral oomycete secretome and reveal gene acquisitions by horizontal gene transfer.</title>
        <authorList>
            <person name="Misner I."/>
            <person name="Blouin N."/>
            <person name="Leonard G."/>
            <person name="Richards T.A."/>
            <person name="Lane C.E."/>
        </authorList>
    </citation>
    <scope>NUCLEOTIDE SEQUENCE [LARGE SCALE GENOMIC DNA]</scope>
    <source>
        <strain evidence="2 3">ATCC 34112</strain>
    </source>
</reference>
<sequence>MKYGCNLLLLSGFLPLPFVSLVYKDNGPFWLVRQTFVWTSIIALALLCFMKFNSPTLSLCTTLLTTICTLHPLYCGFVHFYFLLQEYLVKILRIYDSIREANFFGRVFWSIVLIFTLPFTQFMTAYRKYYESFTNKLQLFTYFIIWYRTQ</sequence>
<feature type="transmembrane region" description="Helical" evidence="1">
    <location>
        <begin position="29"/>
        <end position="50"/>
    </location>
</feature>
<feature type="transmembrane region" description="Helical" evidence="1">
    <location>
        <begin position="62"/>
        <end position="83"/>
    </location>
</feature>
<evidence type="ECO:0008006" key="4">
    <source>
        <dbReference type="Google" id="ProtNLM"/>
    </source>
</evidence>
<dbReference type="Proteomes" id="UP000243217">
    <property type="component" value="Unassembled WGS sequence"/>
</dbReference>
<keyword evidence="3" id="KW-1185">Reference proteome</keyword>
<dbReference type="AlphaFoldDB" id="A0A1V9ZBU3"/>
<evidence type="ECO:0000313" key="2">
    <source>
        <dbReference type="EMBL" id="OQR95465.1"/>
    </source>
</evidence>
<keyword evidence="1" id="KW-1133">Transmembrane helix</keyword>
<evidence type="ECO:0000256" key="1">
    <source>
        <dbReference type="SAM" id="Phobius"/>
    </source>
</evidence>
<evidence type="ECO:0000313" key="3">
    <source>
        <dbReference type="Proteomes" id="UP000243217"/>
    </source>
</evidence>
<gene>
    <name evidence="2" type="ORF">THRCLA_22138</name>
</gene>
<proteinExistence type="predicted"/>
<dbReference type="EMBL" id="JNBS01002104">
    <property type="protein sequence ID" value="OQR95465.1"/>
    <property type="molecule type" value="Genomic_DNA"/>
</dbReference>